<dbReference type="EMBL" id="LT629763">
    <property type="protein sequence ID" value="SDS59894.1"/>
    <property type="molecule type" value="Genomic_DNA"/>
</dbReference>
<dbReference type="InterPro" id="IPR002347">
    <property type="entry name" value="SDR_fam"/>
</dbReference>
<evidence type="ECO:0008006" key="6">
    <source>
        <dbReference type="Google" id="ProtNLM"/>
    </source>
</evidence>
<dbReference type="GO" id="GO:0016020">
    <property type="term" value="C:membrane"/>
    <property type="evidence" value="ECO:0007669"/>
    <property type="project" value="TreeGrafter"/>
</dbReference>
<evidence type="ECO:0000313" key="4">
    <source>
        <dbReference type="EMBL" id="SDS59894.1"/>
    </source>
</evidence>
<protein>
    <recommendedName>
        <fullName evidence="6">SDR family oxidoreductase</fullName>
    </recommendedName>
</protein>
<dbReference type="Gene3D" id="3.40.50.720">
    <property type="entry name" value="NAD(P)-binding Rossmann-like Domain"/>
    <property type="match status" value="1"/>
</dbReference>
<sequence length="275" mass="29517">MVAFLFSGVSDMSTVNDKGTALVTGASSGIGARYAERLAERGYNLLLVARDEQRLQRLSQQLQSRFAVTAEVMPADLTDARAIERVAQRLRQDQQISLLVNNAGVALSGSLAESDRHSVAALLQLNVLALTLLSSAAAVNFSIAGRGGIINLGSVVALLPERFNAVYAASKAYVLSLTQSLQAEVGDRGVRVQAVLPGMTRTEIWQRSGVTLDASFDAMIMSPDDMVDAALRGFDEGELVTIPSLPDSADWHNLLQARMQLAPNLSHRHPAARYS</sequence>
<dbReference type="PANTHER" id="PTHR44196:SF2">
    <property type="entry name" value="SHORT-CHAIN DEHYDROGENASE-RELATED"/>
    <property type="match status" value="1"/>
</dbReference>
<dbReference type="Proteomes" id="UP000243413">
    <property type="component" value="Chromosome I"/>
</dbReference>
<dbReference type="CDD" id="cd05233">
    <property type="entry name" value="SDR_c"/>
    <property type="match status" value="1"/>
</dbReference>
<gene>
    <name evidence="4" type="ORF">SAMN05216271_2277</name>
</gene>
<comment type="similarity">
    <text evidence="1 3">Belongs to the short-chain dehydrogenases/reductases (SDR) family.</text>
</comment>
<dbReference type="PROSITE" id="PS00061">
    <property type="entry name" value="ADH_SHORT"/>
    <property type="match status" value="1"/>
</dbReference>
<dbReference type="Pfam" id="PF00106">
    <property type="entry name" value="adh_short"/>
    <property type="match status" value="1"/>
</dbReference>
<evidence type="ECO:0000256" key="3">
    <source>
        <dbReference type="RuleBase" id="RU000363"/>
    </source>
</evidence>
<reference evidence="5" key="1">
    <citation type="submission" date="2016-10" db="EMBL/GenBank/DDBJ databases">
        <authorList>
            <person name="Varghese N."/>
            <person name="Submissions S."/>
        </authorList>
    </citation>
    <scope>NUCLEOTIDE SEQUENCE [LARGE SCALE GENOMIC DNA]</scope>
    <source>
        <strain evidence="5">JCM 14963</strain>
    </source>
</reference>
<name>A0A1H1TI70_9GAMM</name>
<accession>A0A1H1TI70</accession>
<dbReference type="PIRSF" id="PIRSF000126">
    <property type="entry name" value="11-beta-HSD1"/>
    <property type="match status" value="1"/>
</dbReference>
<dbReference type="AlphaFoldDB" id="A0A1H1TI70"/>
<dbReference type="PRINTS" id="PR00081">
    <property type="entry name" value="GDHRDH"/>
</dbReference>
<organism evidence="4 5">
    <name type="scientific">Halopseudomonas sabulinigri</name>
    <dbReference type="NCBI Taxonomy" id="472181"/>
    <lineage>
        <taxon>Bacteria</taxon>
        <taxon>Pseudomonadati</taxon>
        <taxon>Pseudomonadota</taxon>
        <taxon>Gammaproteobacteria</taxon>
        <taxon>Pseudomonadales</taxon>
        <taxon>Pseudomonadaceae</taxon>
        <taxon>Halopseudomonas</taxon>
    </lineage>
</organism>
<dbReference type="GO" id="GO:0016491">
    <property type="term" value="F:oxidoreductase activity"/>
    <property type="evidence" value="ECO:0007669"/>
    <property type="project" value="UniProtKB-KW"/>
</dbReference>
<dbReference type="InterPro" id="IPR036291">
    <property type="entry name" value="NAD(P)-bd_dom_sf"/>
</dbReference>
<dbReference type="STRING" id="472181.SAMN05216271_2277"/>
<dbReference type="SUPFAM" id="SSF51735">
    <property type="entry name" value="NAD(P)-binding Rossmann-fold domains"/>
    <property type="match status" value="1"/>
</dbReference>
<proteinExistence type="inferred from homology"/>
<dbReference type="PANTHER" id="PTHR44196">
    <property type="entry name" value="DEHYDROGENASE/REDUCTASE SDR FAMILY MEMBER 7B"/>
    <property type="match status" value="1"/>
</dbReference>
<dbReference type="PRINTS" id="PR00080">
    <property type="entry name" value="SDRFAMILY"/>
</dbReference>
<evidence type="ECO:0000256" key="2">
    <source>
        <dbReference type="ARBA" id="ARBA00023002"/>
    </source>
</evidence>
<evidence type="ECO:0000313" key="5">
    <source>
        <dbReference type="Proteomes" id="UP000243413"/>
    </source>
</evidence>
<dbReference type="InterPro" id="IPR020904">
    <property type="entry name" value="Sc_DH/Rdtase_CS"/>
</dbReference>
<evidence type="ECO:0000256" key="1">
    <source>
        <dbReference type="ARBA" id="ARBA00006484"/>
    </source>
</evidence>
<keyword evidence="2" id="KW-0560">Oxidoreductase</keyword>